<dbReference type="OrthoDB" id="5476555at2"/>
<keyword evidence="1" id="KW-0645">Protease</keyword>
<dbReference type="Proteomes" id="UP000315369">
    <property type="component" value="Unassembled WGS sequence"/>
</dbReference>
<evidence type="ECO:0000256" key="3">
    <source>
        <dbReference type="ARBA" id="ARBA00022801"/>
    </source>
</evidence>
<dbReference type="AlphaFoldDB" id="A0A540WZ05"/>
<dbReference type="InterPro" id="IPR013856">
    <property type="entry name" value="Peptidase_M4_domain"/>
</dbReference>
<dbReference type="InterPro" id="IPR013783">
    <property type="entry name" value="Ig-like_fold"/>
</dbReference>
<dbReference type="Pfam" id="PF02868">
    <property type="entry name" value="Peptidase_M4_C"/>
    <property type="match status" value="1"/>
</dbReference>
<keyword evidence="9" id="KW-1185">Reference proteome</keyword>
<evidence type="ECO:0000256" key="1">
    <source>
        <dbReference type="ARBA" id="ARBA00022670"/>
    </source>
</evidence>
<dbReference type="GO" id="GO:0006508">
    <property type="term" value="P:proteolysis"/>
    <property type="evidence" value="ECO:0007669"/>
    <property type="project" value="UniProtKB-KW"/>
</dbReference>
<comment type="caution">
    <text evidence="8">The sequence shown here is derived from an EMBL/GenBank/DDBJ whole genome shotgun (WGS) entry which is preliminary data.</text>
</comment>
<proteinExistence type="predicted"/>
<dbReference type="InterPro" id="IPR050728">
    <property type="entry name" value="Zinc_Metalloprotease_M4"/>
</dbReference>
<dbReference type="SUPFAM" id="SSF55486">
    <property type="entry name" value="Metalloproteases ('zincins'), catalytic domain"/>
    <property type="match status" value="1"/>
</dbReference>
<feature type="domain" description="Peptidase M4 C-terminal" evidence="7">
    <location>
        <begin position="416"/>
        <end position="587"/>
    </location>
</feature>
<dbReference type="Gene3D" id="3.10.170.10">
    <property type="match status" value="1"/>
</dbReference>
<evidence type="ECO:0000313" key="9">
    <source>
        <dbReference type="Proteomes" id="UP000315369"/>
    </source>
</evidence>
<feature type="domain" description="Peptidase M4" evidence="6">
    <location>
        <begin position="242"/>
        <end position="399"/>
    </location>
</feature>
<evidence type="ECO:0000259" key="7">
    <source>
        <dbReference type="Pfam" id="PF02868"/>
    </source>
</evidence>
<dbReference type="EMBL" id="VIFM01000075">
    <property type="protein sequence ID" value="TQF14193.1"/>
    <property type="molecule type" value="Genomic_DNA"/>
</dbReference>
<dbReference type="Gene3D" id="2.60.40.10">
    <property type="entry name" value="Immunoglobulins"/>
    <property type="match status" value="4"/>
</dbReference>
<evidence type="ECO:0000256" key="2">
    <source>
        <dbReference type="ARBA" id="ARBA00022723"/>
    </source>
</evidence>
<organism evidence="8 9">
    <name type="scientific">Myxococcus llanfairpwllgwyngyllgogerychwyrndrobwllllantysiliogogogochensis</name>
    <dbReference type="NCBI Taxonomy" id="2590453"/>
    <lineage>
        <taxon>Bacteria</taxon>
        <taxon>Pseudomonadati</taxon>
        <taxon>Myxococcota</taxon>
        <taxon>Myxococcia</taxon>
        <taxon>Myxococcales</taxon>
        <taxon>Cystobacterineae</taxon>
        <taxon>Myxococcaceae</taxon>
        <taxon>Myxococcus</taxon>
    </lineage>
</organism>
<evidence type="ECO:0000313" key="8">
    <source>
        <dbReference type="EMBL" id="TQF14193.1"/>
    </source>
</evidence>
<protein>
    <recommendedName>
        <fullName evidence="10">Peptidase M4 domain-containing protein</fullName>
    </recommendedName>
</protein>
<dbReference type="GO" id="GO:0046872">
    <property type="term" value="F:metal ion binding"/>
    <property type="evidence" value="ECO:0007669"/>
    <property type="project" value="UniProtKB-KW"/>
</dbReference>
<evidence type="ECO:0000259" key="6">
    <source>
        <dbReference type="Pfam" id="PF01447"/>
    </source>
</evidence>
<evidence type="ECO:0008006" key="10">
    <source>
        <dbReference type="Google" id="ProtNLM"/>
    </source>
</evidence>
<dbReference type="InterPro" id="IPR027268">
    <property type="entry name" value="Peptidase_M4/M1_CTD_sf"/>
</dbReference>
<dbReference type="GO" id="GO:0004222">
    <property type="term" value="F:metalloendopeptidase activity"/>
    <property type="evidence" value="ECO:0007669"/>
    <property type="project" value="InterPro"/>
</dbReference>
<name>A0A540WZ05_9BACT</name>
<gene>
    <name evidence="8" type="ORF">FJV41_20120</name>
</gene>
<keyword evidence="2" id="KW-0479">Metal-binding</keyword>
<keyword evidence="3" id="KW-0378">Hydrolase</keyword>
<keyword evidence="5" id="KW-0482">Metalloprotease</keyword>
<dbReference type="Pfam" id="PF17957">
    <property type="entry name" value="Big_7"/>
    <property type="match status" value="3"/>
</dbReference>
<dbReference type="PANTHER" id="PTHR33794:SF1">
    <property type="entry name" value="BACILLOLYSIN"/>
    <property type="match status" value="1"/>
</dbReference>
<sequence length="1133" mass="120897">MGRGGRPTRTHVHGLRGHCFHVSKPRQRGMSMQRFLRVLAGAVLLVSCGESASESVKTPVRLEVERELTARGFDLREMSVVPRKEGDDTYLQLRVDELPVWGVGAKTANGKTRVTPVRVEPTAKVETQARVTRGEAEAAALSALGDPTGTVLRGGELMLRPHEERRLKPGVPVAGSHDATQYERVITELTPIYRLTLSTGGPGSLWAFPREWVGEVDALSGKALRVAPAEVHVTYANASLKGRYSGTNTFSVVVNTAKALYKLEDKRGNKFLATRPNGDGTITYLDYSSPDASFGDGALFNVTSEARSTNGETAAVDAFFASNMTSTMFEYFLGRTGSKALPPMEFKMHYPWDNAGYIASNNDPRVLIGYETYPAPTGVTTLVHLATTDIVAHEITHDFFMREVWGDPSLGSGASGEIAALNEGTGDIMGFFTELGRDTLKRRPLNEIDQVLLRPANLTIGEDTGVAGRSLLTPSNPEWTPDLVNWDEHESCGPIDRMFLLLAYGCQPLAQGQSPGPWNCPRVPEGFTGIGPSTAAVIWTRTVEALPVGADYAQARDAALMAAGVIDGASSSTKMRAVASAFAAINVGAVPDNQPPQATLSCRQRGSDIECTGTITDAETPNQARQAPRLVVDGGVQTVVLPSFQFTQLIPAGALSTGPHTIVLEAWDLWNNQVTKSVTVTLDRTPPTASLTVTGSLKQPWFLITANDASGIDSVDFIRNGQLIVSLMAPPFEHQFDTTTWADGTYPLSIKVSDPAGNVTTLNHTLRVDNTPPSVSMAVSSAGPPFTVNASVSDASVITRVDFKVDGVVFATRTNSATTYSASYSPTDGLAHNLIVEVTDAFGNKGGATRAAPLDSTPPAVTFSASQLGTTMTLSANVTDTCGIQYPYSLFVDGTLVAQPTTPGYVLTFGSEMASGTHVFQALAQDRCGNTANFVASFVKSNSVPVIVSITRNDTQPKKPKFTVACNDPEGVHHVEMRENGVILQSDTTAPYEFVVDTTSRTDGDYIVLFQCSDNAGFASSPETRTVIADNTGPTFNFSVQGSRRAYLVSAGAVSDSHGVQSVTLSGGLIGGFTVTLPVAPYAYVWNIAGTAPVQSDTPFSISARDTWGNESSLSRICYVDTASTQDVVLNCH</sequence>
<dbReference type="InterPro" id="IPR001570">
    <property type="entry name" value="Peptidase_M4_C_domain"/>
</dbReference>
<keyword evidence="4" id="KW-0862">Zinc</keyword>
<dbReference type="Pfam" id="PF01447">
    <property type="entry name" value="Peptidase_M4"/>
    <property type="match status" value="1"/>
</dbReference>
<evidence type="ECO:0000256" key="5">
    <source>
        <dbReference type="ARBA" id="ARBA00023049"/>
    </source>
</evidence>
<dbReference type="PANTHER" id="PTHR33794">
    <property type="entry name" value="BACILLOLYSIN"/>
    <property type="match status" value="1"/>
</dbReference>
<dbReference type="Gene3D" id="1.10.390.10">
    <property type="entry name" value="Neutral Protease Domain 2"/>
    <property type="match status" value="1"/>
</dbReference>
<evidence type="ECO:0000256" key="4">
    <source>
        <dbReference type="ARBA" id="ARBA00022833"/>
    </source>
</evidence>
<reference evidence="8 9" key="1">
    <citation type="submission" date="2019-06" db="EMBL/GenBank/DDBJ databases">
        <authorList>
            <person name="Livingstone P."/>
            <person name="Whitworth D."/>
        </authorList>
    </citation>
    <scope>NUCLEOTIDE SEQUENCE [LARGE SCALE GENOMIC DNA]</scope>
    <source>
        <strain evidence="8 9">AM401</strain>
    </source>
</reference>
<accession>A0A540WZ05</accession>